<feature type="transmembrane region" description="Helical" evidence="8">
    <location>
        <begin position="50"/>
        <end position="69"/>
    </location>
</feature>
<comment type="caution">
    <text evidence="10">The sequence shown here is derived from an EMBL/GenBank/DDBJ whole genome shotgun (WGS) entry which is preliminary data.</text>
</comment>
<dbReference type="GO" id="GO:0005886">
    <property type="term" value="C:plasma membrane"/>
    <property type="evidence" value="ECO:0007669"/>
    <property type="project" value="UniProtKB-SubCell"/>
</dbReference>
<dbReference type="GeneID" id="93407966"/>
<evidence type="ECO:0000256" key="2">
    <source>
        <dbReference type="ARBA" id="ARBA00009142"/>
    </source>
</evidence>
<keyword evidence="3" id="KW-0813">Transport</keyword>
<evidence type="ECO:0000313" key="10">
    <source>
        <dbReference type="EMBL" id="OUO05112.1"/>
    </source>
</evidence>
<dbReference type="EMBL" id="JAQPYX010000038">
    <property type="protein sequence ID" value="MDC7148708.1"/>
    <property type="molecule type" value="Genomic_DNA"/>
</dbReference>
<dbReference type="Pfam" id="PF01925">
    <property type="entry name" value="TauE"/>
    <property type="match status" value="1"/>
</dbReference>
<dbReference type="InterPro" id="IPR002781">
    <property type="entry name" value="TM_pro_TauE-like"/>
</dbReference>
<reference evidence="10" key="2">
    <citation type="journal article" date="2018" name="BMC Genomics">
        <title>Whole genome sequencing and function prediction of 133 gut anaerobes isolated from chicken caecum in pure cultures.</title>
        <authorList>
            <person name="Medvecky M."/>
            <person name="Cejkova D."/>
            <person name="Polansky O."/>
            <person name="Karasova D."/>
            <person name="Kubasova T."/>
            <person name="Cizek A."/>
            <person name="Rychlik I."/>
        </authorList>
    </citation>
    <scope>NUCLEOTIDE SEQUENCE</scope>
    <source>
        <strain evidence="10">An42</strain>
    </source>
</reference>
<keyword evidence="5 8" id="KW-0812">Transmembrane</keyword>
<evidence type="ECO:0000256" key="7">
    <source>
        <dbReference type="ARBA" id="ARBA00023136"/>
    </source>
</evidence>
<feature type="transmembrane region" description="Helical" evidence="8">
    <location>
        <begin position="171"/>
        <end position="189"/>
    </location>
</feature>
<dbReference type="PANTHER" id="PTHR30269">
    <property type="entry name" value="TRANSMEMBRANE PROTEIN YFCA"/>
    <property type="match status" value="1"/>
</dbReference>
<dbReference type="EMBL" id="NFIJ01000009">
    <property type="protein sequence ID" value="OUO05112.1"/>
    <property type="molecule type" value="Genomic_DNA"/>
</dbReference>
<organism evidence="10 11">
    <name type="scientific">Parabacteroides johnsonii</name>
    <dbReference type="NCBI Taxonomy" id="387661"/>
    <lineage>
        <taxon>Bacteria</taxon>
        <taxon>Pseudomonadati</taxon>
        <taxon>Bacteroidota</taxon>
        <taxon>Bacteroidia</taxon>
        <taxon>Bacteroidales</taxon>
        <taxon>Tannerellaceae</taxon>
        <taxon>Parabacteroides</taxon>
    </lineage>
</organism>
<dbReference type="InterPro" id="IPR052017">
    <property type="entry name" value="TSUP"/>
</dbReference>
<dbReference type="Proteomes" id="UP001213646">
    <property type="component" value="Unassembled WGS sequence"/>
</dbReference>
<reference evidence="9" key="3">
    <citation type="submission" date="2023-01" db="EMBL/GenBank/DDBJ databases">
        <title>Exploring GABA producing Bacteroides strains toward improving mental health.</title>
        <authorList>
            <person name="Yousuf B."/>
            <person name="Bouhlel N.E."/>
            <person name="Mottawea W."/>
            <person name="Hammami R."/>
        </authorList>
    </citation>
    <scope>NUCLEOTIDE SEQUENCE</scope>
    <source>
        <strain evidence="9">UO.H1047</strain>
    </source>
</reference>
<dbReference type="PANTHER" id="PTHR30269:SF23">
    <property type="entry name" value="MEMBRANE TRANSPORTER PROTEIN YDHB-RELATED"/>
    <property type="match status" value="1"/>
</dbReference>
<feature type="transmembrane region" description="Helical" evidence="8">
    <location>
        <begin position="201"/>
        <end position="225"/>
    </location>
</feature>
<evidence type="ECO:0000256" key="3">
    <source>
        <dbReference type="ARBA" id="ARBA00022448"/>
    </source>
</evidence>
<evidence type="ECO:0000313" key="11">
    <source>
        <dbReference type="Proteomes" id="UP000195975"/>
    </source>
</evidence>
<keyword evidence="7 8" id="KW-0472">Membrane</keyword>
<feature type="transmembrane region" description="Helical" evidence="8">
    <location>
        <begin position="136"/>
        <end position="164"/>
    </location>
</feature>
<reference evidence="11" key="1">
    <citation type="submission" date="2017-04" db="EMBL/GenBank/DDBJ databases">
        <title>Function of individual gut microbiota members based on whole genome sequencing of pure cultures obtained from chicken caecum.</title>
        <authorList>
            <person name="Medvecky M."/>
            <person name="Cejkova D."/>
            <person name="Polansky O."/>
            <person name="Karasova D."/>
            <person name="Kubasova T."/>
            <person name="Cizek A."/>
            <person name="Rychlik I."/>
        </authorList>
    </citation>
    <scope>NUCLEOTIDE SEQUENCE [LARGE SCALE GENOMIC DNA]</scope>
    <source>
        <strain evidence="11">An42</strain>
    </source>
</reference>
<comment type="similarity">
    <text evidence="2 8">Belongs to the 4-toluene sulfonate uptake permease (TSUP) (TC 2.A.102) family.</text>
</comment>
<feature type="transmembrane region" description="Helical" evidence="8">
    <location>
        <begin position="75"/>
        <end position="95"/>
    </location>
</feature>
<protein>
    <recommendedName>
        <fullName evidence="8">Probable membrane transporter protein</fullName>
    </recommendedName>
</protein>
<evidence type="ECO:0000256" key="4">
    <source>
        <dbReference type="ARBA" id="ARBA00022475"/>
    </source>
</evidence>
<comment type="subcellular location">
    <subcellularLocation>
        <location evidence="1 8">Cell membrane</location>
        <topology evidence="1 8">Multi-pass membrane protein</topology>
    </subcellularLocation>
</comment>
<dbReference type="RefSeq" id="WP_008149499.1">
    <property type="nucleotide sequence ID" value="NZ_CAJLBM010000004.1"/>
</dbReference>
<feature type="transmembrane region" description="Helical" evidence="8">
    <location>
        <begin position="107"/>
        <end position="124"/>
    </location>
</feature>
<evidence type="ECO:0000256" key="5">
    <source>
        <dbReference type="ARBA" id="ARBA00022692"/>
    </source>
</evidence>
<gene>
    <name evidence="10" type="ORF">B5F96_10360</name>
    <name evidence="9" type="ORF">PQG89_04600</name>
</gene>
<evidence type="ECO:0000256" key="8">
    <source>
        <dbReference type="RuleBase" id="RU363041"/>
    </source>
</evidence>
<keyword evidence="6 8" id="KW-1133">Transmembrane helix</keyword>
<sequence length="250" mass="27869">MDFSIWIQSPYDWGILFLSALFVGISKTGIQGLSLLAVPMMAVTFGAKPSTGLILPILCLADLMAVWYYRRIAEWQYVLKLLPSALVGFAVALFVDKLVPPTEFKHLMGSCLLVVLLVMFWSDWKGKENSLSNHWWYGPLFGLMGGFTTMIGNAAGPVMAIYLLSVKMPKYNFVGTNAWFFLVVNYLKIPIQVFAWDNITLSSLMLDACTIPFIIIGGVLGIILVKKLPEKGFRYFTTAVTCLSVLMLLI</sequence>
<keyword evidence="4 8" id="KW-1003">Cell membrane</keyword>
<evidence type="ECO:0000256" key="1">
    <source>
        <dbReference type="ARBA" id="ARBA00004651"/>
    </source>
</evidence>
<accession>A0A9Q5SRK7</accession>
<dbReference type="Proteomes" id="UP000195975">
    <property type="component" value="Unassembled WGS sequence"/>
</dbReference>
<feature type="transmembrane region" description="Helical" evidence="8">
    <location>
        <begin position="232"/>
        <end position="249"/>
    </location>
</feature>
<name>A0A9Q5SRK7_9BACT</name>
<feature type="transmembrane region" description="Helical" evidence="8">
    <location>
        <begin position="15"/>
        <end position="38"/>
    </location>
</feature>
<dbReference type="AlphaFoldDB" id="A0A9Q5SRK7"/>
<proteinExistence type="inferred from homology"/>
<evidence type="ECO:0000256" key="6">
    <source>
        <dbReference type="ARBA" id="ARBA00022989"/>
    </source>
</evidence>
<evidence type="ECO:0000313" key="9">
    <source>
        <dbReference type="EMBL" id="MDC7148708.1"/>
    </source>
</evidence>